<name>A0ABX8WAW1_9HYPH</name>
<accession>A0ABX8WAW1</accession>
<comment type="similarity">
    <text evidence="2">Belongs to the hyi family.</text>
</comment>
<protein>
    <submittedName>
        <fullName evidence="4">TIM barrel protein</fullName>
    </submittedName>
</protein>
<reference evidence="4 5" key="1">
    <citation type="submission" date="2021-08" db="EMBL/GenBank/DDBJ databases">
        <title>Devosia salina sp. nov., isolated from the South China Sea sediment.</title>
        <authorList>
            <person name="Zhou Z."/>
        </authorList>
    </citation>
    <scope>NUCLEOTIDE SEQUENCE [LARGE SCALE GENOMIC DNA]</scope>
    <source>
        <strain evidence="4 5">SCS-3</strain>
    </source>
</reference>
<sequence>MPRLAANLSMLFTELPFLDRFAAAAAAGFTGVEFLFPYDHPVEAVKACAEAAGVDIVLFNMPPGNWGEGERGLAVLPGRAADFREGLSRAMHYARHLDVPRLHMMAGLASSNDAGARQRYRDGLLAASDIAGEAGIDVLIEPLNGRDMPGYFLDSFEMAADIIADLDRPNVRLQYDIYHRQILHGDVLRSLEVLMPIIGHIQIAAVPDRSEPGTGELDDARILRAIDQLGYRGWVGCEYRPLGDTMDGLSWRPALQIAPR</sequence>
<proteinExistence type="inferred from homology"/>
<dbReference type="RefSeq" id="WP_220304506.1">
    <property type="nucleotide sequence ID" value="NZ_CP080590.1"/>
</dbReference>
<dbReference type="Gene3D" id="3.20.20.150">
    <property type="entry name" value="Divalent-metal-dependent TIM barrel enzymes"/>
    <property type="match status" value="1"/>
</dbReference>
<feature type="domain" description="Xylose isomerase-like TIM barrel" evidence="3">
    <location>
        <begin position="21"/>
        <end position="251"/>
    </location>
</feature>
<keyword evidence="5" id="KW-1185">Reference proteome</keyword>
<dbReference type="InterPro" id="IPR050417">
    <property type="entry name" value="Sugar_Epim/Isomerase"/>
</dbReference>
<organism evidence="4 5">
    <name type="scientific">Devosia salina</name>
    <dbReference type="NCBI Taxonomy" id="2860336"/>
    <lineage>
        <taxon>Bacteria</taxon>
        <taxon>Pseudomonadati</taxon>
        <taxon>Pseudomonadota</taxon>
        <taxon>Alphaproteobacteria</taxon>
        <taxon>Hyphomicrobiales</taxon>
        <taxon>Devosiaceae</taxon>
        <taxon>Devosia</taxon>
    </lineage>
</organism>
<dbReference type="PANTHER" id="PTHR43489:SF6">
    <property type="entry name" value="HYDROXYPYRUVATE ISOMERASE-RELATED"/>
    <property type="match status" value="1"/>
</dbReference>
<dbReference type="InterPro" id="IPR026040">
    <property type="entry name" value="HyI-like"/>
</dbReference>
<dbReference type="SUPFAM" id="SSF51658">
    <property type="entry name" value="Xylose isomerase-like"/>
    <property type="match status" value="1"/>
</dbReference>
<dbReference type="InterPro" id="IPR036237">
    <property type="entry name" value="Xyl_isomerase-like_sf"/>
</dbReference>
<evidence type="ECO:0000313" key="5">
    <source>
        <dbReference type="Proteomes" id="UP000825799"/>
    </source>
</evidence>
<evidence type="ECO:0000259" key="3">
    <source>
        <dbReference type="Pfam" id="PF01261"/>
    </source>
</evidence>
<evidence type="ECO:0000313" key="4">
    <source>
        <dbReference type="EMBL" id="QYO76013.1"/>
    </source>
</evidence>
<evidence type="ECO:0000256" key="1">
    <source>
        <dbReference type="ARBA" id="ARBA00023235"/>
    </source>
</evidence>
<dbReference type="EMBL" id="CP080590">
    <property type="protein sequence ID" value="QYO76013.1"/>
    <property type="molecule type" value="Genomic_DNA"/>
</dbReference>
<gene>
    <name evidence="4" type="ORF">K1X15_15490</name>
</gene>
<dbReference type="InterPro" id="IPR013022">
    <property type="entry name" value="Xyl_isomerase-like_TIM-brl"/>
</dbReference>
<evidence type="ECO:0000256" key="2">
    <source>
        <dbReference type="PIRNR" id="PIRNR006241"/>
    </source>
</evidence>
<dbReference type="PIRSF" id="PIRSF006241">
    <property type="entry name" value="HyI"/>
    <property type="match status" value="1"/>
</dbReference>
<dbReference type="Pfam" id="PF01261">
    <property type="entry name" value="AP_endonuc_2"/>
    <property type="match status" value="1"/>
</dbReference>
<dbReference type="PANTHER" id="PTHR43489">
    <property type="entry name" value="ISOMERASE"/>
    <property type="match status" value="1"/>
</dbReference>
<dbReference type="Proteomes" id="UP000825799">
    <property type="component" value="Chromosome"/>
</dbReference>
<dbReference type="NCBIfam" id="NF043033">
    <property type="entry name" value="OxoTetrIsom"/>
    <property type="match status" value="1"/>
</dbReference>
<keyword evidence="1 2" id="KW-0413">Isomerase</keyword>
<dbReference type="InterPro" id="IPR053398">
    <property type="entry name" value="HPT_OtnI_isomerases"/>
</dbReference>